<comment type="caution">
    <text evidence="3">The sequence shown here is derived from an EMBL/GenBank/DDBJ whole genome shotgun (WGS) entry which is preliminary data.</text>
</comment>
<dbReference type="Pfam" id="PF00107">
    <property type="entry name" value="ADH_zinc_N"/>
    <property type="match status" value="1"/>
</dbReference>
<dbReference type="RefSeq" id="WP_128564305.1">
    <property type="nucleotide sequence ID" value="NZ_BPQH01000041.1"/>
</dbReference>
<dbReference type="EMBL" id="BPQH01000041">
    <property type="protein sequence ID" value="GJD53930.1"/>
    <property type="molecule type" value="Genomic_DNA"/>
</dbReference>
<organism evidence="3 4">
    <name type="scientific">Methylobacterium crusticola</name>
    <dbReference type="NCBI Taxonomy" id="1697972"/>
    <lineage>
        <taxon>Bacteria</taxon>
        <taxon>Pseudomonadati</taxon>
        <taxon>Pseudomonadota</taxon>
        <taxon>Alphaproteobacteria</taxon>
        <taxon>Hyphomicrobiales</taxon>
        <taxon>Methylobacteriaceae</taxon>
        <taxon>Methylobacterium</taxon>
    </lineage>
</organism>
<keyword evidence="4" id="KW-1185">Reference proteome</keyword>
<dbReference type="SUPFAM" id="SSF51735">
    <property type="entry name" value="NAD(P)-binding Rossmann-fold domains"/>
    <property type="match status" value="1"/>
</dbReference>
<accession>A0ABQ4R9S7</accession>
<dbReference type="SUPFAM" id="SSF50129">
    <property type="entry name" value="GroES-like"/>
    <property type="match status" value="1"/>
</dbReference>
<evidence type="ECO:0000256" key="1">
    <source>
        <dbReference type="ARBA" id="ARBA00022857"/>
    </source>
</evidence>
<reference evidence="3" key="2">
    <citation type="submission" date="2021-08" db="EMBL/GenBank/DDBJ databases">
        <authorList>
            <person name="Tani A."/>
            <person name="Ola A."/>
            <person name="Ogura Y."/>
            <person name="Katsura K."/>
            <person name="Hayashi T."/>
        </authorList>
    </citation>
    <scope>NUCLEOTIDE SEQUENCE</scope>
    <source>
        <strain evidence="3">KCTC 52305</strain>
    </source>
</reference>
<proteinExistence type="predicted"/>
<dbReference type="PANTHER" id="PTHR44154">
    <property type="entry name" value="QUINONE OXIDOREDUCTASE"/>
    <property type="match status" value="1"/>
</dbReference>
<protein>
    <submittedName>
        <fullName evidence="3">Quinone oxidoreductase 1</fullName>
    </submittedName>
</protein>
<evidence type="ECO:0000259" key="2">
    <source>
        <dbReference type="SMART" id="SM00829"/>
    </source>
</evidence>
<feature type="domain" description="Enoyl reductase (ER)" evidence="2">
    <location>
        <begin position="13"/>
        <end position="323"/>
    </location>
</feature>
<gene>
    <name evidence="3" type="primary">qorA_3</name>
    <name evidence="3" type="ORF">OPKNFCMD_6709</name>
</gene>
<keyword evidence="1" id="KW-0521">NADP</keyword>
<dbReference type="Gene3D" id="3.90.180.10">
    <property type="entry name" value="Medium-chain alcohol dehydrogenases, catalytic domain"/>
    <property type="match status" value="1"/>
</dbReference>
<dbReference type="InterPro" id="IPR013149">
    <property type="entry name" value="ADH-like_C"/>
</dbReference>
<name>A0ABQ4R9S7_9HYPH</name>
<dbReference type="CDD" id="cd08253">
    <property type="entry name" value="zeta_crystallin"/>
    <property type="match status" value="1"/>
</dbReference>
<dbReference type="InterPro" id="IPR020843">
    <property type="entry name" value="ER"/>
</dbReference>
<dbReference type="PANTHER" id="PTHR44154:SF1">
    <property type="entry name" value="QUINONE OXIDOREDUCTASE"/>
    <property type="match status" value="1"/>
</dbReference>
<dbReference type="InterPro" id="IPR036291">
    <property type="entry name" value="NAD(P)-bd_dom_sf"/>
</dbReference>
<reference evidence="3" key="1">
    <citation type="journal article" date="2021" name="Front. Microbiol.">
        <title>Comprehensive Comparative Genomics and Phenotyping of Methylobacterium Species.</title>
        <authorList>
            <person name="Alessa O."/>
            <person name="Ogura Y."/>
            <person name="Fujitani Y."/>
            <person name="Takami H."/>
            <person name="Hayashi T."/>
            <person name="Sahin N."/>
            <person name="Tani A."/>
        </authorList>
    </citation>
    <scope>NUCLEOTIDE SEQUENCE</scope>
    <source>
        <strain evidence="3">KCTC 52305</strain>
    </source>
</reference>
<evidence type="ECO:0000313" key="4">
    <source>
        <dbReference type="Proteomes" id="UP001055167"/>
    </source>
</evidence>
<dbReference type="SMART" id="SM00829">
    <property type="entry name" value="PKS_ER"/>
    <property type="match status" value="1"/>
</dbReference>
<evidence type="ECO:0000313" key="3">
    <source>
        <dbReference type="EMBL" id="GJD53930.1"/>
    </source>
</evidence>
<dbReference type="Pfam" id="PF08240">
    <property type="entry name" value="ADH_N"/>
    <property type="match status" value="1"/>
</dbReference>
<dbReference type="InterPro" id="IPR011032">
    <property type="entry name" value="GroES-like_sf"/>
</dbReference>
<dbReference type="Proteomes" id="UP001055167">
    <property type="component" value="Unassembled WGS sequence"/>
</dbReference>
<sequence length="325" mass="34188">MRAAWYERNGPAGEVLQVGDMPDPQPGPGEVRVRVYASGVNPSDWKTRSGSRPMVTPRVVPHSDGAGIIDQVGAGVDPVRVGERVWIWNGQWKRPFGTAAELIALPSEQAVPLPETISFEAGACLGIPALTAHRAVTVDGSLEGQTVLVAGGAGAVGLYAVQMAKLLGAARVIATVSSPEKARHASEAGADEVIDYKREDVAERIVALTGGRGADRVVEVDIAGNAALLPRVVARDGLCVVYGSNAPQACLEFGPMILSGAAVRFFIVYELSREARQRGIADLTRWMTDGCLKHTIGATFPLDAVVEAHECVESGRVVGNVVVSP</sequence>
<dbReference type="Gene3D" id="3.40.50.720">
    <property type="entry name" value="NAD(P)-binding Rossmann-like Domain"/>
    <property type="match status" value="1"/>
</dbReference>
<dbReference type="InterPro" id="IPR051603">
    <property type="entry name" value="Zinc-ADH_QOR/CCCR"/>
</dbReference>
<dbReference type="InterPro" id="IPR013154">
    <property type="entry name" value="ADH-like_N"/>
</dbReference>